<feature type="transmembrane region" description="Helical" evidence="1">
    <location>
        <begin position="21"/>
        <end position="50"/>
    </location>
</feature>
<organism evidence="2 3">
    <name type="scientific">Chromohalobacter marismortui</name>
    <dbReference type="NCBI Taxonomy" id="42055"/>
    <lineage>
        <taxon>Bacteria</taxon>
        <taxon>Pseudomonadati</taxon>
        <taxon>Pseudomonadota</taxon>
        <taxon>Gammaproteobacteria</taxon>
        <taxon>Oceanospirillales</taxon>
        <taxon>Halomonadaceae</taxon>
        <taxon>Chromohalobacter</taxon>
    </lineage>
</organism>
<dbReference type="RefSeq" id="WP_133694177.1">
    <property type="nucleotide sequence ID" value="NZ_SOBR01000001.1"/>
</dbReference>
<dbReference type="EMBL" id="SOBR01000001">
    <property type="protein sequence ID" value="TDU25147.1"/>
    <property type="molecule type" value="Genomic_DNA"/>
</dbReference>
<protein>
    <submittedName>
        <fullName evidence="2">Uncharacterized protein</fullName>
    </submittedName>
</protein>
<keyword evidence="3" id="KW-1185">Reference proteome</keyword>
<proteinExistence type="predicted"/>
<evidence type="ECO:0000313" key="3">
    <source>
        <dbReference type="Proteomes" id="UP000295380"/>
    </source>
</evidence>
<evidence type="ECO:0000313" key="2">
    <source>
        <dbReference type="EMBL" id="TDU25147.1"/>
    </source>
</evidence>
<dbReference type="AlphaFoldDB" id="A0A4R7NVM8"/>
<accession>A0A4R7NVM8</accession>
<keyword evidence="1" id="KW-0812">Transmembrane</keyword>
<evidence type="ECO:0000256" key="1">
    <source>
        <dbReference type="SAM" id="Phobius"/>
    </source>
</evidence>
<reference evidence="2 3" key="1">
    <citation type="submission" date="2019-03" db="EMBL/GenBank/DDBJ databases">
        <title>Genomic Encyclopedia of Type Strains, Phase IV (KMG-IV): sequencing the most valuable type-strain genomes for metagenomic binning, comparative biology and taxonomic classification.</title>
        <authorList>
            <person name="Goeker M."/>
        </authorList>
    </citation>
    <scope>NUCLEOTIDE SEQUENCE [LARGE SCALE GENOMIC DNA]</scope>
    <source>
        <strain evidence="2 3">DSM 6770</strain>
    </source>
</reference>
<feature type="transmembrane region" description="Helical" evidence="1">
    <location>
        <begin position="193"/>
        <end position="212"/>
    </location>
</feature>
<gene>
    <name evidence="2" type="ORF">C8E00_101539</name>
</gene>
<keyword evidence="1" id="KW-1133">Transmembrane helix</keyword>
<dbReference type="Proteomes" id="UP000295380">
    <property type="component" value="Unassembled WGS sequence"/>
</dbReference>
<feature type="transmembrane region" description="Helical" evidence="1">
    <location>
        <begin position="140"/>
        <end position="158"/>
    </location>
</feature>
<keyword evidence="1" id="KW-0472">Membrane</keyword>
<sequence>MKSTFYSVGRALRWSVTLSRKFIFVVPWFTLLAVVSSIFTQFFMLAGFLLPLKVILLLGSESVPGYFPSSFQVFGRDGLVLILSLASVCFYLAHLLTGKIVDFASDRACKTLLGRSKKLAIFENQQEIASKGYARYSQNLATIGFVSLCLLVLAWLYYEVAIVIVAYVMLCVILSCVVSAFSNSFYHKLSSDLGAVSKLLGSCGFLLSFSYIVLDHLLGAPSGILVSVVALLLTRQTFGRLAGFAKDIQGVYEQRAQLRALFFHGHTFSQEPASRSKGIWHLVDPIARDAWVEKVLVDILDTDAFKAEIEWLDIGLPDIICFHVDVTAEDARLQYVMKLFNNNRSAWAKHEATLLSSQSSLPTVPLVKLSLVEGVHCHVFEVTGLKQCGKKETIKLSDSFRMMLMSTKPDPSIISLYERSHPMLWQRIENQSIIHMRYLLDKLANQEDIDCFLFKLNDMKEKLRCLPLAINTTDIKPGMMWKNACGEHFLVNWTKWVVEPIGAKISIPFLSESDFFDSAKDVSSKRLDAKGVEPEQIKFSALISEFETRLQRGRYIEADALISEILLHLNDD</sequence>
<feature type="transmembrane region" description="Helical" evidence="1">
    <location>
        <begin position="78"/>
        <end position="97"/>
    </location>
</feature>
<feature type="transmembrane region" description="Helical" evidence="1">
    <location>
        <begin position="164"/>
        <end position="186"/>
    </location>
</feature>
<name>A0A4R7NVM8_9GAMM</name>
<comment type="caution">
    <text evidence="2">The sequence shown here is derived from an EMBL/GenBank/DDBJ whole genome shotgun (WGS) entry which is preliminary data.</text>
</comment>
<dbReference type="OrthoDB" id="5780266at2"/>